<dbReference type="GO" id="GO:0005787">
    <property type="term" value="C:signal peptidase complex"/>
    <property type="evidence" value="ECO:0007669"/>
    <property type="project" value="InterPro"/>
</dbReference>
<dbReference type="PANTHER" id="PTHR12804:SF0">
    <property type="entry name" value="SIGNAL PEPTIDASE COMPLEX SUBUNIT 3"/>
    <property type="match status" value="1"/>
</dbReference>
<feature type="transmembrane region" description="Helical" evidence="12">
    <location>
        <begin position="21"/>
        <end position="44"/>
    </location>
</feature>
<evidence type="ECO:0000313" key="14">
    <source>
        <dbReference type="Proteomes" id="UP000179179"/>
    </source>
</evidence>
<evidence type="ECO:0000256" key="11">
    <source>
        <dbReference type="SAM" id="MobiDB-lite"/>
    </source>
</evidence>
<keyword evidence="14" id="KW-1185">Reference proteome</keyword>
<evidence type="ECO:0000256" key="7">
    <source>
        <dbReference type="ARBA" id="ARBA00023136"/>
    </source>
</evidence>
<dbReference type="EMBL" id="LYCR01000050">
    <property type="protein sequence ID" value="OGM44843.1"/>
    <property type="molecule type" value="Genomic_DNA"/>
</dbReference>
<name>A0A1F7ZZE8_9EURO</name>
<comment type="similarity">
    <text evidence="2">Belongs to the SPCS3 family.</text>
</comment>
<dbReference type="InterPro" id="IPR007653">
    <property type="entry name" value="SPC3"/>
</dbReference>
<evidence type="ECO:0000256" key="5">
    <source>
        <dbReference type="ARBA" id="ARBA00022968"/>
    </source>
</evidence>
<keyword evidence="3 12" id="KW-0812">Transmembrane</keyword>
<evidence type="ECO:0000256" key="3">
    <source>
        <dbReference type="ARBA" id="ARBA00022692"/>
    </source>
</evidence>
<evidence type="ECO:0000256" key="8">
    <source>
        <dbReference type="ARBA" id="ARBA00029556"/>
    </source>
</evidence>
<evidence type="ECO:0000256" key="1">
    <source>
        <dbReference type="ARBA" id="ARBA00004648"/>
    </source>
</evidence>
<organism evidence="13 14">
    <name type="scientific">Aspergillus bombycis</name>
    <dbReference type="NCBI Taxonomy" id="109264"/>
    <lineage>
        <taxon>Eukaryota</taxon>
        <taxon>Fungi</taxon>
        <taxon>Dikarya</taxon>
        <taxon>Ascomycota</taxon>
        <taxon>Pezizomycotina</taxon>
        <taxon>Eurotiomycetes</taxon>
        <taxon>Eurotiomycetidae</taxon>
        <taxon>Eurotiales</taxon>
        <taxon>Aspergillaceae</taxon>
        <taxon>Aspergillus</taxon>
    </lineage>
</organism>
<dbReference type="GO" id="GO:0006465">
    <property type="term" value="P:signal peptide processing"/>
    <property type="evidence" value="ECO:0007669"/>
    <property type="project" value="InterPro"/>
</dbReference>
<keyword evidence="4" id="KW-0256">Endoplasmic reticulum</keyword>
<comment type="function">
    <text evidence="10">Essential component of the signal peptidase complex (SPC) which catalyzes the cleavage of N-terminal signal sequences from nascent proteins as they are translocated into the lumen of the endoplasmic reticulum. Essential for the SPC catalytic activity, possibly by stabilizing and positioning the active center of the complex close to the lumenal surface. Essential for viability.</text>
</comment>
<dbReference type="Proteomes" id="UP000179179">
    <property type="component" value="Unassembled WGS sequence"/>
</dbReference>
<dbReference type="RefSeq" id="XP_022388560.1">
    <property type="nucleotide sequence ID" value="XM_022533298.1"/>
</dbReference>
<evidence type="ECO:0000256" key="2">
    <source>
        <dbReference type="ARBA" id="ARBA00009289"/>
    </source>
</evidence>
<evidence type="ECO:0000256" key="9">
    <source>
        <dbReference type="ARBA" id="ARBA00033146"/>
    </source>
</evidence>
<evidence type="ECO:0000256" key="12">
    <source>
        <dbReference type="SAM" id="Phobius"/>
    </source>
</evidence>
<comment type="subcellular location">
    <subcellularLocation>
        <location evidence="1">Endoplasmic reticulum membrane</location>
        <topology evidence="1">Single-pass type II membrane protein</topology>
    </subcellularLocation>
</comment>
<dbReference type="GO" id="GO:0045047">
    <property type="term" value="P:protein targeting to ER"/>
    <property type="evidence" value="ECO:0007669"/>
    <property type="project" value="TreeGrafter"/>
</dbReference>
<proteinExistence type="inferred from homology"/>
<dbReference type="STRING" id="109264.A0A1F7ZZE8"/>
<dbReference type="Pfam" id="PF04573">
    <property type="entry name" value="SPC22"/>
    <property type="match status" value="2"/>
</dbReference>
<dbReference type="OrthoDB" id="10261524at2759"/>
<evidence type="ECO:0000256" key="4">
    <source>
        <dbReference type="ARBA" id="ARBA00022824"/>
    </source>
</evidence>
<sequence>MWLQQASSRNSLVATVFHREFASLLLHKTSEIVWLVSLICQYLYPAIFSSIAVFGFFTTVALFVAGFAALSVLLYPTDEAKAAVSLKDVKVVKGRPHYYSNKKEEYAQMRFDLDADLSSLFNWNTKQIFVYVYASYSSSDKESTLLPQSESIIWDTIISAPESPYSFNALRERFFPSKSSSKRTTGAKKSTKKDKAAPGVLRLRNQRAKYQISDITGKMAERSNVTLSVGWNVQPWVGALWWSPGSGAVPRTDGDSGTSKPFKFPALKTKANAKTAEGQGQAKKVEV</sequence>
<feature type="transmembrane region" description="Helical" evidence="12">
    <location>
        <begin position="50"/>
        <end position="75"/>
    </location>
</feature>
<dbReference type="GeneID" id="34449559"/>
<accession>A0A1F7ZZE8</accession>
<dbReference type="AlphaFoldDB" id="A0A1F7ZZE8"/>
<keyword evidence="7 12" id="KW-0472">Membrane</keyword>
<reference evidence="13 14" key="1">
    <citation type="journal article" date="2016" name="Genome Biol. Evol.">
        <title>Draft genome sequence of an aflatoxigenic Aspergillus species, A. bombycis.</title>
        <authorList>
            <person name="Moore G.G."/>
            <person name="Mack B.M."/>
            <person name="Beltz S.B."/>
            <person name="Gilbert M.K."/>
        </authorList>
    </citation>
    <scope>NUCLEOTIDE SEQUENCE [LARGE SCALE GENOMIC DNA]</scope>
    <source>
        <strain evidence="14">NRRL 26010</strain>
    </source>
</reference>
<evidence type="ECO:0000313" key="13">
    <source>
        <dbReference type="EMBL" id="OGM44843.1"/>
    </source>
</evidence>
<evidence type="ECO:0000256" key="6">
    <source>
        <dbReference type="ARBA" id="ARBA00022989"/>
    </source>
</evidence>
<comment type="caution">
    <text evidence="13">The sequence shown here is derived from an EMBL/GenBank/DDBJ whole genome shotgun (WGS) entry which is preliminary data.</text>
</comment>
<dbReference type="PANTHER" id="PTHR12804">
    <property type="entry name" value="MICROSOMAL SIGNAL PEPTIDASE 23 KD SUBUNIT SPC22/23"/>
    <property type="match status" value="1"/>
</dbReference>
<evidence type="ECO:0000256" key="10">
    <source>
        <dbReference type="ARBA" id="ARBA00045670"/>
    </source>
</evidence>
<keyword evidence="5" id="KW-0735">Signal-anchor</keyword>
<protein>
    <recommendedName>
        <fullName evidence="8">Signal peptidase complex subunit 3</fullName>
    </recommendedName>
    <alternativeName>
        <fullName evidence="9">Microsomal signal peptidase subunit 3</fullName>
    </alternativeName>
</protein>
<keyword evidence="6 12" id="KW-1133">Transmembrane helix</keyword>
<gene>
    <name evidence="13" type="ORF">ABOM_006169</name>
</gene>
<feature type="region of interest" description="Disordered" evidence="11">
    <location>
        <begin position="178"/>
        <end position="197"/>
    </location>
</feature>